<protein>
    <submittedName>
        <fullName evidence="3">DUF2852 domain-containing protein</fullName>
    </submittedName>
</protein>
<dbReference type="Pfam" id="PF11014">
    <property type="entry name" value="DUF2852"/>
    <property type="match status" value="1"/>
</dbReference>
<accession>A0ABT2Z0M7</accession>
<dbReference type="Proteomes" id="UP001652503">
    <property type="component" value="Unassembled WGS sequence"/>
</dbReference>
<proteinExistence type="predicted"/>
<feature type="transmembrane region" description="Helical" evidence="2">
    <location>
        <begin position="22"/>
        <end position="47"/>
    </location>
</feature>
<evidence type="ECO:0000256" key="2">
    <source>
        <dbReference type="SAM" id="Phobius"/>
    </source>
</evidence>
<evidence type="ECO:0000313" key="4">
    <source>
        <dbReference type="Proteomes" id="UP001652503"/>
    </source>
</evidence>
<keyword evidence="2" id="KW-0812">Transmembrane</keyword>
<feature type="compositionally biased region" description="Basic and acidic residues" evidence="1">
    <location>
        <begin position="113"/>
        <end position="140"/>
    </location>
</feature>
<comment type="caution">
    <text evidence="3">The sequence shown here is derived from an EMBL/GenBank/DDBJ whole genome shotgun (WGS) entry which is preliminary data.</text>
</comment>
<sequence>MSTIATWPSRAESWLDERGKGAWIIAMILGFIIFWPLGLALLAYMIWSKRMFANRCGRSRHHDTPWNHARRHGFRSSGNSAFDAYKANTLDRLEREQEEFEAFLKRLRESKDKSEFDQYLDERARAARQGGEETDRDARPGDTPAGSGAY</sequence>
<dbReference type="InterPro" id="IPR021273">
    <property type="entry name" value="DUF2852"/>
</dbReference>
<keyword evidence="4" id="KW-1185">Reference proteome</keyword>
<evidence type="ECO:0000313" key="3">
    <source>
        <dbReference type="EMBL" id="MCV2864699.1"/>
    </source>
</evidence>
<evidence type="ECO:0000256" key="1">
    <source>
        <dbReference type="SAM" id="MobiDB-lite"/>
    </source>
</evidence>
<name>A0ABT2Z0M7_9RHOB</name>
<feature type="region of interest" description="Disordered" evidence="1">
    <location>
        <begin position="113"/>
        <end position="150"/>
    </location>
</feature>
<reference evidence="3 4" key="1">
    <citation type="submission" date="2022-10" db="EMBL/GenBank/DDBJ databases">
        <title>Defluviimonas sp. nov., isolated from ocean surface water.</title>
        <authorList>
            <person name="He W."/>
            <person name="Wang L."/>
            <person name="Zhang D.-F."/>
        </authorList>
    </citation>
    <scope>NUCLEOTIDE SEQUENCE [LARGE SCALE GENOMIC DNA]</scope>
    <source>
        <strain evidence="3 4">WL0075</strain>
    </source>
</reference>
<dbReference type="EMBL" id="JAOWLA010000006">
    <property type="protein sequence ID" value="MCV2864699.1"/>
    <property type="molecule type" value="Genomic_DNA"/>
</dbReference>
<keyword evidence="2" id="KW-0472">Membrane</keyword>
<dbReference type="RefSeq" id="WP_263721213.1">
    <property type="nucleotide sequence ID" value="NZ_JAOWLA010000006.1"/>
</dbReference>
<keyword evidence="2" id="KW-1133">Transmembrane helix</keyword>
<organism evidence="3 4">
    <name type="scientific">Albidovulum sediminicola</name>
    <dbReference type="NCBI Taxonomy" id="2984331"/>
    <lineage>
        <taxon>Bacteria</taxon>
        <taxon>Pseudomonadati</taxon>
        <taxon>Pseudomonadota</taxon>
        <taxon>Alphaproteobacteria</taxon>
        <taxon>Rhodobacterales</taxon>
        <taxon>Paracoccaceae</taxon>
        <taxon>Albidovulum</taxon>
    </lineage>
</organism>
<gene>
    <name evidence="3" type="ORF">OE647_08105</name>
</gene>